<dbReference type="STRING" id="216903.SAMN05444371_3168"/>
<feature type="domain" description="Secretion system C-terminal sorting" evidence="4">
    <location>
        <begin position="470"/>
        <end position="538"/>
    </location>
</feature>
<evidence type="ECO:0000313" key="7">
    <source>
        <dbReference type="Proteomes" id="UP000184498"/>
    </source>
</evidence>
<evidence type="ECO:0000259" key="5">
    <source>
        <dbReference type="Pfam" id="PF20009"/>
    </source>
</evidence>
<proteinExistence type="predicted"/>
<dbReference type="InterPro" id="IPR045474">
    <property type="entry name" value="GEVED"/>
</dbReference>
<dbReference type="InterPro" id="IPR036116">
    <property type="entry name" value="FN3_sf"/>
</dbReference>
<dbReference type="Pfam" id="PF07675">
    <property type="entry name" value="Cleaved_Adhesin"/>
    <property type="match status" value="1"/>
</dbReference>
<evidence type="ECO:0000313" key="6">
    <source>
        <dbReference type="EMBL" id="SHK64913.1"/>
    </source>
</evidence>
<keyword evidence="7" id="KW-1185">Reference proteome</keyword>
<evidence type="ECO:0000259" key="3">
    <source>
        <dbReference type="Pfam" id="PF07675"/>
    </source>
</evidence>
<organism evidence="6 7">
    <name type="scientific">Epilithonimonas mollis</name>
    <dbReference type="NCBI Taxonomy" id="216903"/>
    <lineage>
        <taxon>Bacteria</taxon>
        <taxon>Pseudomonadati</taxon>
        <taxon>Bacteroidota</taxon>
        <taxon>Flavobacteriia</taxon>
        <taxon>Flavobacteriales</taxon>
        <taxon>Weeksellaceae</taxon>
        <taxon>Chryseobacterium group</taxon>
        <taxon>Epilithonimonas</taxon>
    </lineage>
</organism>
<reference evidence="7" key="1">
    <citation type="submission" date="2016-11" db="EMBL/GenBank/DDBJ databases">
        <authorList>
            <person name="Varghese N."/>
            <person name="Submissions S."/>
        </authorList>
    </citation>
    <scope>NUCLEOTIDE SEQUENCE [LARGE SCALE GENOMIC DNA]</scope>
    <source>
        <strain evidence="7">DSM 18016</strain>
    </source>
</reference>
<dbReference type="NCBIfam" id="TIGR04183">
    <property type="entry name" value="Por_Secre_tail"/>
    <property type="match status" value="1"/>
</dbReference>
<gene>
    <name evidence="6" type="ORF">SAMN05444371_3168</name>
</gene>
<evidence type="ECO:0000256" key="1">
    <source>
        <dbReference type="ARBA" id="ARBA00022729"/>
    </source>
</evidence>
<dbReference type="InterPro" id="IPR026444">
    <property type="entry name" value="Secre_tail"/>
</dbReference>
<dbReference type="AlphaFoldDB" id="A0A1M6U6X0"/>
<keyword evidence="1 2" id="KW-0732">Signal</keyword>
<accession>A0A1M6U6X0</accession>
<dbReference type="Gene3D" id="2.60.40.10">
    <property type="entry name" value="Immunoglobulins"/>
    <property type="match status" value="1"/>
</dbReference>
<sequence length="540" mass="57268">MKKHLLNLALLAIPVLGFGQTFQENFDGNGPGIAAWTIIDVDGRTPAEGVADQGFTGAWISKDKGGPTPNYGGPDGDYAAMSTSWYSPAGASNDWLISPQIVLPAAASVLKWDAKAQDPDYRDGYKVMLSTNGGNTVADFSVQLYSTTGENSTWTSREVPLAAYAGQTVRIAFVNNSNDMYVLLVDNIKVENAPTAPPSCTSIISPANAATGVAANATLSWASVAGASSYDLYMDTNPNPTTLVSNVTGTSYTVTSNLALNTVYYWKIAPRNAAGAATGCTVSSFTTSAIPPYCGPLTFEVDFLGILLDGTEPITLVNFAGINNPTDPDALETPHEMFLDQAASVNPGNSYTITLEGNTNGDYTSKFAVFIDWNQNGTLNDAGEVYEVTQTLTNSTGADGQQVTHSISVPSDAVIGSTRMRIKKIYDDEGEDVSNLLNPCIGASYGQAEDYSVNVSVLAVSEVKKAIKAYPNPVKDIFTIEAQGKIKSVKVFDAAGKQIFTNELNEAKSQIDFSKFNVGVYVVTTTLTDGTTTSTKVIKK</sequence>
<dbReference type="RefSeq" id="WP_072999884.1">
    <property type="nucleotide sequence ID" value="NZ_FRAM01000004.1"/>
</dbReference>
<feature type="chain" id="PRO_5013268942" evidence="2">
    <location>
        <begin position="20"/>
        <end position="540"/>
    </location>
</feature>
<evidence type="ECO:0000256" key="2">
    <source>
        <dbReference type="SAM" id="SignalP"/>
    </source>
</evidence>
<feature type="domain" description="Cleaved adhesin" evidence="3">
    <location>
        <begin position="31"/>
        <end position="189"/>
    </location>
</feature>
<dbReference type="InterPro" id="IPR011628">
    <property type="entry name" value="Cleaved_adhesin"/>
</dbReference>
<dbReference type="SUPFAM" id="SSF49265">
    <property type="entry name" value="Fibronectin type III"/>
    <property type="match status" value="1"/>
</dbReference>
<feature type="signal peptide" evidence="2">
    <location>
        <begin position="1"/>
        <end position="19"/>
    </location>
</feature>
<dbReference type="NCBIfam" id="NF038128">
    <property type="entry name" value="choice_anch_J"/>
    <property type="match status" value="1"/>
</dbReference>
<dbReference type="Pfam" id="PF18962">
    <property type="entry name" value="Por_Secre_tail"/>
    <property type="match status" value="1"/>
</dbReference>
<dbReference type="Pfam" id="PF20009">
    <property type="entry name" value="GEVED"/>
    <property type="match status" value="1"/>
</dbReference>
<feature type="domain" description="GEVED" evidence="5">
    <location>
        <begin position="367"/>
        <end position="454"/>
    </location>
</feature>
<dbReference type="Proteomes" id="UP000184498">
    <property type="component" value="Unassembled WGS sequence"/>
</dbReference>
<name>A0A1M6U6X0_9FLAO</name>
<evidence type="ECO:0000259" key="4">
    <source>
        <dbReference type="Pfam" id="PF18962"/>
    </source>
</evidence>
<dbReference type="Gene3D" id="2.60.120.200">
    <property type="match status" value="1"/>
</dbReference>
<protein>
    <submittedName>
        <fullName evidence="6">Por secretion system C-terminal sorting domain-containing protein</fullName>
    </submittedName>
</protein>
<dbReference type="InterPro" id="IPR013783">
    <property type="entry name" value="Ig-like_fold"/>
</dbReference>
<dbReference type="EMBL" id="FRAM01000004">
    <property type="protein sequence ID" value="SHK64913.1"/>
    <property type="molecule type" value="Genomic_DNA"/>
</dbReference>
<dbReference type="OrthoDB" id="951108at2"/>